<dbReference type="InterPro" id="IPR029058">
    <property type="entry name" value="AB_hydrolase_fold"/>
</dbReference>
<evidence type="ECO:0000313" key="3">
    <source>
        <dbReference type="Proteomes" id="UP001224781"/>
    </source>
</evidence>
<organism evidence="2 3">
    <name type="scientific">Agrobacterium larrymoorei</name>
    <dbReference type="NCBI Taxonomy" id="160699"/>
    <lineage>
        <taxon>Bacteria</taxon>
        <taxon>Pseudomonadati</taxon>
        <taxon>Pseudomonadota</taxon>
        <taxon>Alphaproteobacteria</taxon>
        <taxon>Hyphomicrobiales</taxon>
        <taxon>Rhizobiaceae</taxon>
        <taxon>Rhizobium/Agrobacterium group</taxon>
        <taxon>Agrobacterium</taxon>
    </lineage>
</organism>
<dbReference type="EMBL" id="JAUTBL010000002">
    <property type="protein sequence ID" value="MDQ1185663.1"/>
    <property type="molecule type" value="Genomic_DNA"/>
</dbReference>
<gene>
    <name evidence="2" type="ORF">QE408_002806</name>
</gene>
<evidence type="ECO:0000313" key="2">
    <source>
        <dbReference type="EMBL" id="MDQ1185663.1"/>
    </source>
</evidence>
<dbReference type="Proteomes" id="UP001224781">
    <property type="component" value="Unassembled WGS sequence"/>
</dbReference>
<evidence type="ECO:0000259" key="1">
    <source>
        <dbReference type="Pfam" id="PF01738"/>
    </source>
</evidence>
<sequence>MIDAGFEYRLERPSGVADCVVVLLHGSGRDEHDLLAFGRAVFPNALLYAMRGAIPWQSGFAFFRRKPDRQLDVDDLKAQAARLCTFMDFVTQQTGQTPFLVGYSNGAIMAAEMICQDCSRAQGAILLRPLSPRRNEELPSLSGFPVLLLAASHDERREPNDAQDLAAQFVTAGADVCLEVLDGGHGWAEDAADEKLSRQMAGDQKTGLIRAAALPPTIL</sequence>
<dbReference type="InterPro" id="IPR002925">
    <property type="entry name" value="Dienelactn_hydro"/>
</dbReference>
<name>A0ABU0ULI0_9HYPH</name>
<keyword evidence="3" id="KW-1185">Reference proteome</keyword>
<reference evidence="2 3" key="1">
    <citation type="submission" date="2023-07" db="EMBL/GenBank/DDBJ databases">
        <title>Functional and genomic diversity of the sorghum phyllosphere microbiome.</title>
        <authorList>
            <person name="Shade A."/>
        </authorList>
    </citation>
    <scope>NUCLEOTIDE SEQUENCE [LARGE SCALE GENOMIC DNA]</scope>
    <source>
        <strain evidence="2 3">SORGH_AS_1126</strain>
    </source>
</reference>
<protein>
    <submittedName>
        <fullName evidence="2">Phospholipase/carboxylesterase</fullName>
    </submittedName>
</protein>
<proteinExistence type="predicted"/>
<comment type="caution">
    <text evidence="2">The sequence shown here is derived from an EMBL/GenBank/DDBJ whole genome shotgun (WGS) entry which is preliminary data.</text>
</comment>
<dbReference type="SUPFAM" id="SSF53474">
    <property type="entry name" value="alpha/beta-Hydrolases"/>
    <property type="match status" value="1"/>
</dbReference>
<dbReference type="Pfam" id="PF01738">
    <property type="entry name" value="DLH"/>
    <property type="match status" value="1"/>
</dbReference>
<feature type="domain" description="Dienelactone hydrolase" evidence="1">
    <location>
        <begin position="94"/>
        <end position="193"/>
    </location>
</feature>
<dbReference type="Gene3D" id="3.40.50.1820">
    <property type="entry name" value="alpha/beta hydrolase"/>
    <property type="match status" value="1"/>
</dbReference>
<accession>A0ABU0ULI0</accession>